<feature type="non-terminal residue" evidence="2">
    <location>
        <position position="54"/>
    </location>
</feature>
<dbReference type="AlphaFoldDB" id="A0A9D5JY95"/>
<dbReference type="Proteomes" id="UP000649604">
    <property type="component" value="Unassembled WGS sequence"/>
</dbReference>
<sequence>MKRFIGICVLVSAVVLSGLTLAQAQEKVLHIYTAFDTEEAKYYIEAFEEETGID</sequence>
<reference evidence="2" key="1">
    <citation type="submission" date="2019-11" db="EMBL/GenBank/DDBJ databases">
        <title>Microbial mats filling the niche in hypersaline microbial mats.</title>
        <authorList>
            <person name="Wong H.L."/>
            <person name="Macleod F.I."/>
            <person name="White R.A. III"/>
            <person name="Burns B.P."/>
        </authorList>
    </citation>
    <scope>NUCLEOTIDE SEQUENCE</scope>
    <source>
        <strain evidence="2">Rbin_158</strain>
    </source>
</reference>
<feature type="chain" id="PRO_5039490384" evidence="1">
    <location>
        <begin position="25"/>
        <end position="54"/>
    </location>
</feature>
<evidence type="ECO:0000313" key="2">
    <source>
        <dbReference type="EMBL" id="MBD3326389.1"/>
    </source>
</evidence>
<evidence type="ECO:0000313" key="3">
    <source>
        <dbReference type="Proteomes" id="UP000649604"/>
    </source>
</evidence>
<dbReference type="Gene3D" id="3.40.190.10">
    <property type="entry name" value="Periplasmic binding protein-like II"/>
    <property type="match status" value="1"/>
</dbReference>
<name>A0A9D5JY95_9BACT</name>
<comment type="caution">
    <text evidence="2">The sequence shown here is derived from an EMBL/GenBank/DDBJ whole genome shotgun (WGS) entry which is preliminary data.</text>
</comment>
<evidence type="ECO:0000256" key="1">
    <source>
        <dbReference type="SAM" id="SignalP"/>
    </source>
</evidence>
<proteinExistence type="predicted"/>
<protein>
    <submittedName>
        <fullName evidence="2">Fe(3+) ABC transporter substrate-binding protein</fullName>
    </submittedName>
</protein>
<organism evidence="2 3">
    <name type="scientific">candidate division KSB3 bacterium</name>
    <dbReference type="NCBI Taxonomy" id="2044937"/>
    <lineage>
        <taxon>Bacteria</taxon>
        <taxon>candidate division KSB3</taxon>
    </lineage>
</organism>
<keyword evidence="1" id="KW-0732">Signal</keyword>
<accession>A0A9D5JY95</accession>
<dbReference type="EMBL" id="WJJP01000571">
    <property type="protein sequence ID" value="MBD3326389.1"/>
    <property type="molecule type" value="Genomic_DNA"/>
</dbReference>
<gene>
    <name evidence="2" type="ORF">GF339_17525</name>
</gene>
<feature type="signal peptide" evidence="1">
    <location>
        <begin position="1"/>
        <end position="24"/>
    </location>
</feature>